<feature type="non-terminal residue" evidence="1">
    <location>
        <position position="1"/>
    </location>
</feature>
<organism evidence="1 2">
    <name type="scientific">Candidatus Marithioploca araucensis</name>
    <dbReference type="NCBI Taxonomy" id="70273"/>
    <lineage>
        <taxon>Bacteria</taxon>
        <taxon>Pseudomonadati</taxon>
        <taxon>Pseudomonadota</taxon>
        <taxon>Gammaproteobacteria</taxon>
        <taxon>Thiotrichales</taxon>
        <taxon>Thiotrichaceae</taxon>
        <taxon>Candidatus Marithioploca</taxon>
    </lineage>
</organism>
<protein>
    <submittedName>
        <fullName evidence="1">Uncharacterized protein</fullName>
    </submittedName>
</protein>
<keyword evidence="2" id="KW-1185">Reference proteome</keyword>
<evidence type="ECO:0000313" key="2">
    <source>
        <dbReference type="Proteomes" id="UP001171945"/>
    </source>
</evidence>
<dbReference type="Proteomes" id="UP001171945">
    <property type="component" value="Unassembled WGS sequence"/>
</dbReference>
<proteinExistence type="predicted"/>
<gene>
    <name evidence="1" type="ORF">QUF54_09975</name>
</gene>
<dbReference type="EMBL" id="JAUCGM010000790">
    <property type="protein sequence ID" value="MDM8563668.1"/>
    <property type="molecule type" value="Genomic_DNA"/>
</dbReference>
<evidence type="ECO:0000313" key="1">
    <source>
        <dbReference type="EMBL" id="MDM8563668.1"/>
    </source>
</evidence>
<reference evidence="1" key="1">
    <citation type="submission" date="2023-06" db="EMBL/GenBank/DDBJ databases">
        <title>Uncultivated large filamentous bacteria from sulfidic sediments reveal new species and different genomic features in energy metabolism and defense.</title>
        <authorList>
            <person name="Fonseca A."/>
        </authorList>
    </citation>
    <scope>NUCLEOTIDE SEQUENCE</scope>
    <source>
        <strain evidence="1">HSG4</strain>
    </source>
</reference>
<comment type="caution">
    <text evidence="1">The sequence shown here is derived from an EMBL/GenBank/DDBJ whole genome shotgun (WGS) entry which is preliminary data.</text>
</comment>
<accession>A0ABT7VVQ4</accession>
<name>A0ABT7VVQ4_9GAMM</name>
<sequence length="195" mass="22078">FEIERNALPAGTVATEVMGIPTLSLFGELPHQFHIRAKDSAEQKQAYPNWNYGDWPLVEKEYVPLFVEDYKKHGPRRSLPQVIMAGFAPMLMDRGDTELKVLAIVRRGLAEIDYVALKTPAGDLFTAMNKVSDLPNGDELYEGIVVSQSREQPLFPENQNFSSVWNNVFQVVVIDKAKQMHRFPDFHVGSYPAID</sequence>